<dbReference type="Gene3D" id="1.10.10.60">
    <property type="entry name" value="Homeodomain-like"/>
    <property type="match status" value="1"/>
</dbReference>
<gene>
    <name evidence="2" type="ORF">AWB69_08050</name>
</gene>
<sequence length="219" mass="23830">MENVGFAVNAPMLTLSISRAALDRRLPEGAKLHGASWEADDLIGAMVASHMHTLARLATGTSTEQTYLAADATLDLLAACLLPQAKSELRQGDPRLTPMLHAQASSYIERHLLDPDLGPAALCKALKISRTALYALFAESGGVAKRVKERRLDEALRRLTAPRHARVGLSARRRLTDRSKSALAAPPPKPEANCWSRHPGRSKKCPRIWSKCISEKSKG</sequence>
<reference evidence="2 3" key="1">
    <citation type="submission" date="2016-01" db="EMBL/GenBank/DDBJ databases">
        <authorList>
            <person name="Oliw E.H."/>
        </authorList>
    </citation>
    <scope>NUCLEOTIDE SEQUENCE [LARGE SCALE GENOMIC DNA]</scope>
    <source>
        <strain evidence="2">LMG 27134</strain>
    </source>
</reference>
<name>A0A158JIC9_9BURK</name>
<proteinExistence type="predicted"/>
<evidence type="ECO:0000256" key="1">
    <source>
        <dbReference type="SAM" id="MobiDB-lite"/>
    </source>
</evidence>
<dbReference type="AlphaFoldDB" id="A0A158JIC9"/>
<dbReference type="EMBL" id="FCOK02000093">
    <property type="protein sequence ID" value="SAL68596.1"/>
    <property type="molecule type" value="Genomic_DNA"/>
</dbReference>
<accession>A0A158JIC9</accession>
<evidence type="ECO:0000313" key="2">
    <source>
        <dbReference type="EMBL" id="SAL68596.1"/>
    </source>
</evidence>
<evidence type="ECO:0000313" key="3">
    <source>
        <dbReference type="Proteomes" id="UP000054683"/>
    </source>
</evidence>
<protein>
    <submittedName>
        <fullName evidence="2">AraC family transcriptional regulator</fullName>
    </submittedName>
</protein>
<dbReference type="Proteomes" id="UP000054683">
    <property type="component" value="Unassembled WGS sequence"/>
</dbReference>
<feature type="region of interest" description="Disordered" evidence="1">
    <location>
        <begin position="175"/>
        <end position="204"/>
    </location>
</feature>
<organism evidence="2 3">
    <name type="scientific">Caballeronia udeis</name>
    <dbReference type="NCBI Taxonomy" id="1232866"/>
    <lineage>
        <taxon>Bacteria</taxon>
        <taxon>Pseudomonadati</taxon>
        <taxon>Pseudomonadota</taxon>
        <taxon>Betaproteobacteria</taxon>
        <taxon>Burkholderiales</taxon>
        <taxon>Burkholderiaceae</taxon>
        <taxon>Caballeronia</taxon>
    </lineage>
</organism>